<dbReference type="AlphaFoldDB" id="A0A4U5NJ15"/>
<protein>
    <submittedName>
        <fullName evidence="2">Uncharacterized protein</fullName>
    </submittedName>
</protein>
<evidence type="ECO:0000256" key="1">
    <source>
        <dbReference type="SAM" id="MobiDB-lite"/>
    </source>
</evidence>
<comment type="caution">
    <text evidence="2">The sequence shown here is derived from an EMBL/GenBank/DDBJ whole genome shotgun (WGS) entry which is preliminary data.</text>
</comment>
<organism evidence="2 3">
    <name type="scientific">Steinernema carpocapsae</name>
    <name type="common">Entomopathogenic nematode</name>
    <dbReference type="NCBI Taxonomy" id="34508"/>
    <lineage>
        <taxon>Eukaryota</taxon>
        <taxon>Metazoa</taxon>
        <taxon>Ecdysozoa</taxon>
        <taxon>Nematoda</taxon>
        <taxon>Chromadorea</taxon>
        <taxon>Rhabditida</taxon>
        <taxon>Tylenchina</taxon>
        <taxon>Panagrolaimomorpha</taxon>
        <taxon>Strongyloidoidea</taxon>
        <taxon>Steinernematidae</taxon>
        <taxon>Steinernema</taxon>
    </lineage>
</organism>
<evidence type="ECO:0000313" key="2">
    <source>
        <dbReference type="EMBL" id="TKR82711.1"/>
    </source>
</evidence>
<name>A0A4U5NJ15_STECR</name>
<feature type="region of interest" description="Disordered" evidence="1">
    <location>
        <begin position="19"/>
        <end position="43"/>
    </location>
</feature>
<reference evidence="2 3" key="1">
    <citation type="journal article" date="2015" name="Genome Biol.">
        <title>Comparative genomics of Steinernema reveals deeply conserved gene regulatory networks.</title>
        <authorList>
            <person name="Dillman A.R."/>
            <person name="Macchietto M."/>
            <person name="Porter C.F."/>
            <person name="Rogers A."/>
            <person name="Williams B."/>
            <person name="Antoshechkin I."/>
            <person name="Lee M.M."/>
            <person name="Goodwin Z."/>
            <person name="Lu X."/>
            <person name="Lewis E.E."/>
            <person name="Goodrich-Blair H."/>
            <person name="Stock S.P."/>
            <person name="Adams B.J."/>
            <person name="Sternberg P.W."/>
            <person name="Mortazavi A."/>
        </authorList>
    </citation>
    <scope>NUCLEOTIDE SEQUENCE [LARGE SCALE GENOMIC DNA]</scope>
    <source>
        <strain evidence="2 3">ALL</strain>
    </source>
</reference>
<proteinExistence type="predicted"/>
<sequence length="70" mass="8145">MQPSVKARTVLWRPLGRSFSPSTRRFSQRRPEPSARRRQRGLPSNVVETSLNWQKFFESCFANPPEVADL</sequence>
<evidence type="ECO:0000313" key="3">
    <source>
        <dbReference type="Proteomes" id="UP000298663"/>
    </source>
</evidence>
<gene>
    <name evidence="2" type="ORF">L596_016394</name>
</gene>
<dbReference type="EMBL" id="AZBU02000004">
    <property type="protein sequence ID" value="TKR82711.1"/>
    <property type="molecule type" value="Genomic_DNA"/>
</dbReference>
<reference evidence="2 3" key="2">
    <citation type="journal article" date="2019" name="G3 (Bethesda)">
        <title>Hybrid Assembly of the Genome of the Entomopathogenic Nematode Steinernema carpocapsae Identifies the X-Chromosome.</title>
        <authorList>
            <person name="Serra L."/>
            <person name="Macchietto M."/>
            <person name="Macias-Munoz A."/>
            <person name="McGill C.J."/>
            <person name="Rodriguez I.M."/>
            <person name="Rodriguez B."/>
            <person name="Murad R."/>
            <person name="Mortazavi A."/>
        </authorList>
    </citation>
    <scope>NUCLEOTIDE SEQUENCE [LARGE SCALE GENOMIC DNA]</scope>
    <source>
        <strain evidence="2 3">ALL</strain>
    </source>
</reference>
<keyword evidence="3" id="KW-1185">Reference proteome</keyword>
<dbReference type="Proteomes" id="UP000298663">
    <property type="component" value="Unassembled WGS sequence"/>
</dbReference>
<accession>A0A4U5NJ15</accession>